<dbReference type="PANTHER" id="PTHR33240:SF8">
    <property type="entry name" value="OS03G0439900 PROTEIN"/>
    <property type="match status" value="1"/>
</dbReference>
<feature type="compositionally biased region" description="Low complexity" evidence="1">
    <location>
        <begin position="105"/>
        <end position="117"/>
    </location>
</feature>
<comment type="caution">
    <text evidence="3">The sequence shown here is derived from an EMBL/GenBank/DDBJ whole genome shotgun (WGS) entry which is preliminary data.</text>
</comment>
<evidence type="ECO:0000313" key="4">
    <source>
        <dbReference type="Proteomes" id="UP001153076"/>
    </source>
</evidence>
<evidence type="ECO:0000256" key="1">
    <source>
        <dbReference type="SAM" id="MobiDB-lite"/>
    </source>
</evidence>
<evidence type="ECO:0000313" key="3">
    <source>
        <dbReference type="EMBL" id="KAJ8444841.1"/>
    </source>
</evidence>
<organism evidence="3 4">
    <name type="scientific">Carnegiea gigantea</name>
    <dbReference type="NCBI Taxonomy" id="171969"/>
    <lineage>
        <taxon>Eukaryota</taxon>
        <taxon>Viridiplantae</taxon>
        <taxon>Streptophyta</taxon>
        <taxon>Embryophyta</taxon>
        <taxon>Tracheophyta</taxon>
        <taxon>Spermatophyta</taxon>
        <taxon>Magnoliopsida</taxon>
        <taxon>eudicotyledons</taxon>
        <taxon>Gunneridae</taxon>
        <taxon>Pentapetalae</taxon>
        <taxon>Caryophyllales</taxon>
        <taxon>Cactineae</taxon>
        <taxon>Cactaceae</taxon>
        <taxon>Cactoideae</taxon>
        <taxon>Echinocereeae</taxon>
        <taxon>Carnegiea</taxon>
    </lineage>
</organism>
<proteinExistence type="predicted"/>
<dbReference type="EMBL" id="JAKOGI010000085">
    <property type="protein sequence ID" value="KAJ8444841.1"/>
    <property type="molecule type" value="Genomic_DNA"/>
</dbReference>
<evidence type="ECO:0000259" key="2">
    <source>
        <dbReference type="PROSITE" id="PS50175"/>
    </source>
</evidence>
<dbReference type="PROSITE" id="PS50175">
    <property type="entry name" value="ASP_PROT_RETROV"/>
    <property type="match status" value="1"/>
</dbReference>
<protein>
    <recommendedName>
        <fullName evidence="2">Peptidase A2 domain-containing protein</fullName>
    </recommendedName>
</protein>
<feature type="compositionally biased region" description="Basic and acidic residues" evidence="1">
    <location>
        <begin position="120"/>
        <end position="134"/>
    </location>
</feature>
<dbReference type="GO" id="GO:0004190">
    <property type="term" value="F:aspartic-type endopeptidase activity"/>
    <property type="evidence" value="ECO:0007669"/>
    <property type="project" value="InterPro"/>
</dbReference>
<name>A0A9Q1QKE7_9CARY</name>
<accession>A0A9Q1QKE7</accession>
<dbReference type="GO" id="GO:0006508">
    <property type="term" value="P:proteolysis"/>
    <property type="evidence" value="ECO:0007669"/>
    <property type="project" value="InterPro"/>
</dbReference>
<dbReference type="CDD" id="cd00303">
    <property type="entry name" value="retropepsin_like"/>
    <property type="match status" value="1"/>
</dbReference>
<feature type="domain" description="Peptidase A2" evidence="2">
    <location>
        <begin position="9"/>
        <end position="49"/>
    </location>
</feature>
<keyword evidence="4" id="KW-1185">Reference proteome</keyword>
<dbReference type="PANTHER" id="PTHR33240">
    <property type="entry name" value="OS08G0508500 PROTEIN"/>
    <property type="match status" value="1"/>
</dbReference>
<reference evidence="3" key="1">
    <citation type="submission" date="2022-04" db="EMBL/GenBank/DDBJ databases">
        <title>Carnegiea gigantea Genome sequencing and assembly v2.</title>
        <authorList>
            <person name="Copetti D."/>
            <person name="Sanderson M.J."/>
            <person name="Burquez A."/>
            <person name="Wojciechowski M.F."/>
        </authorList>
    </citation>
    <scope>NUCLEOTIDE SEQUENCE</scope>
    <source>
        <strain evidence="3">SGP5-SGP5p</strain>
        <tissue evidence="3">Aerial part</tissue>
    </source>
</reference>
<dbReference type="AlphaFoldDB" id="A0A9Q1QKE7"/>
<gene>
    <name evidence="3" type="ORF">Cgig2_008898</name>
</gene>
<feature type="compositionally biased region" description="Low complexity" evidence="1">
    <location>
        <begin position="138"/>
        <end position="149"/>
    </location>
</feature>
<dbReference type="Proteomes" id="UP001153076">
    <property type="component" value="Unassembled WGS sequence"/>
</dbReference>
<dbReference type="InterPro" id="IPR001995">
    <property type="entry name" value="Peptidase_A2_cat"/>
</dbReference>
<feature type="region of interest" description="Disordered" evidence="1">
    <location>
        <begin position="105"/>
        <end position="163"/>
    </location>
</feature>
<sequence>MKVASAIVRRILLDTGSSMDIITWDCLKKLTYPGRDIIPLVHPILGFGGQHVNPTGVIRLLLCFRDKGKEKNLELDFLVVDVPWLIISSEGDLLWIKVLTSPSISVVPSSSRSSPSPEGGIERQTGKRGRKEEDALPTSATTTFSSVTSKGSEVPEMAKSNDLVRSRTSSNLAAELAARKFVGRTWALTGVSPTVSRATWAAFGVQAAPCGTGVWPPTDRSADRGGGDVPLPSLPVIEDKVEAVASSRRSSICERLCLPAGGRLIVGFFLHGTRGVPTTRE</sequence>